<evidence type="ECO:0000313" key="2">
    <source>
        <dbReference type="EMBL" id="SDH65238.1"/>
    </source>
</evidence>
<organism evidence="2 3">
    <name type="scientific">Mucilaginibacter gossypii</name>
    <dbReference type="NCBI Taxonomy" id="551996"/>
    <lineage>
        <taxon>Bacteria</taxon>
        <taxon>Pseudomonadati</taxon>
        <taxon>Bacteroidota</taxon>
        <taxon>Sphingobacteriia</taxon>
        <taxon>Sphingobacteriales</taxon>
        <taxon>Sphingobacteriaceae</taxon>
        <taxon>Mucilaginibacter</taxon>
    </lineage>
</organism>
<keyword evidence="3" id="KW-1185">Reference proteome</keyword>
<dbReference type="InterPro" id="IPR010499">
    <property type="entry name" value="AraC_E-bd"/>
</dbReference>
<dbReference type="PANTHER" id="PTHR36444:SF2">
    <property type="entry name" value="TRANSCRIPTIONAL REGULATOR PROTEIN YOBU-RELATED"/>
    <property type="match status" value="1"/>
</dbReference>
<dbReference type="RefSeq" id="WP_091171354.1">
    <property type="nucleotide sequence ID" value="NZ_FNCG01000011.1"/>
</dbReference>
<dbReference type="STRING" id="551996.SAMN05192573_111122"/>
<name>A0A1G8E5L1_9SPHI</name>
<dbReference type="AlphaFoldDB" id="A0A1G8E5L1"/>
<feature type="domain" description="AraC effector-binding" evidence="1">
    <location>
        <begin position="2"/>
        <end position="151"/>
    </location>
</feature>
<dbReference type="Proteomes" id="UP000199705">
    <property type="component" value="Unassembled WGS sequence"/>
</dbReference>
<gene>
    <name evidence="2" type="ORF">SAMN05192573_111122</name>
</gene>
<evidence type="ECO:0000259" key="1">
    <source>
        <dbReference type="SMART" id="SM00871"/>
    </source>
</evidence>
<accession>A0A1G8E5L1</accession>
<keyword evidence="2" id="KW-0238">DNA-binding</keyword>
<proteinExistence type="predicted"/>
<dbReference type="EMBL" id="FNCG01000011">
    <property type="protein sequence ID" value="SDH65238.1"/>
    <property type="molecule type" value="Genomic_DNA"/>
</dbReference>
<evidence type="ECO:0000313" key="3">
    <source>
        <dbReference type="Proteomes" id="UP000199705"/>
    </source>
</evidence>
<sequence>MDKVTIKGFYLVGISVRTTNQNGQAMKDIAGLWNWFMSEAVLQQVVNRLSDDIYCVYTDYESDKNGFYTTVLGCKVATKDNIPEGLICITVPPGSYNRYVAKGALPQSVGETWHQIWTSDIDRRYMADFDVYGERSQNADNAEVEVFVGVNN</sequence>
<dbReference type="GO" id="GO:0003677">
    <property type="term" value="F:DNA binding"/>
    <property type="evidence" value="ECO:0007669"/>
    <property type="project" value="UniProtKB-KW"/>
</dbReference>
<dbReference type="SUPFAM" id="SSF55136">
    <property type="entry name" value="Probable bacterial effector-binding domain"/>
    <property type="match status" value="1"/>
</dbReference>
<dbReference type="InterPro" id="IPR053182">
    <property type="entry name" value="YobU-like_regulator"/>
</dbReference>
<dbReference type="SMART" id="SM00871">
    <property type="entry name" value="AraC_E_bind"/>
    <property type="match status" value="1"/>
</dbReference>
<dbReference type="Gene3D" id="3.20.80.10">
    <property type="entry name" value="Regulatory factor, effector binding domain"/>
    <property type="match status" value="1"/>
</dbReference>
<dbReference type="Pfam" id="PF14526">
    <property type="entry name" value="Cass2"/>
    <property type="match status" value="1"/>
</dbReference>
<dbReference type="PANTHER" id="PTHR36444">
    <property type="entry name" value="TRANSCRIPTIONAL REGULATOR PROTEIN YOBU-RELATED"/>
    <property type="match status" value="1"/>
</dbReference>
<reference evidence="3" key="1">
    <citation type="submission" date="2016-10" db="EMBL/GenBank/DDBJ databases">
        <authorList>
            <person name="Varghese N."/>
            <person name="Submissions S."/>
        </authorList>
    </citation>
    <scope>NUCLEOTIDE SEQUENCE [LARGE SCALE GENOMIC DNA]</scope>
    <source>
        <strain evidence="3">Gh-67</strain>
    </source>
</reference>
<dbReference type="InterPro" id="IPR011256">
    <property type="entry name" value="Reg_factor_effector_dom_sf"/>
</dbReference>
<protein>
    <submittedName>
        <fullName evidence="2">Predicted transcriptional regulator YdeE, contains AraC-type DNA-binding domain</fullName>
    </submittedName>
</protein>
<dbReference type="InterPro" id="IPR029441">
    <property type="entry name" value="Cass2"/>
</dbReference>